<sequence>MPASIPKWEAELWSYVSHGDGMRCPLYSRCQVKKRGGWCPDENRERLNRLLDERRFNLDDYDFVESEAKGPCRLCELVEMLAQKYLKMGEVRGLPVSTELVTLFDQQHTVEVRQLPLKVHHGAIWYHKDEWVIQLKNGDVPATKRFTLFHEAFHILAHCGTIPVFRKRGSVVV</sequence>
<dbReference type="EMBL" id="BARU01040081">
    <property type="protein sequence ID" value="GAH87897.1"/>
    <property type="molecule type" value="Genomic_DNA"/>
</dbReference>
<reference evidence="1" key="1">
    <citation type="journal article" date="2014" name="Front. Microbiol.">
        <title>High frequency of phylogenetically diverse reductive dehalogenase-homologous genes in deep subseafloor sedimentary metagenomes.</title>
        <authorList>
            <person name="Kawai M."/>
            <person name="Futagami T."/>
            <person name="Toyoda A."/>
            <person name="Takaki Y."/>
            <person name="Nishi S."/>
            <person name="Hori S."/>
            <person name="Arai W."/>
            <person name="Tsubouchi T."/>
            <person name="Morono Y."/>
            <person name="Uchiyama I."/>
            <person name="Ito T."/>
            <person name="Fujiyama A."/>
            <person name="Inagaki F."/>
            <person name="Takami H."/>
        </authorList>
    </citation>
    <scope>NUCLEOTIDE SEQUENCE</scope>
    <source>
        <strain evidence="1">Expedition CK06-06</strain>
    </source>
</reference>
<protein>
    <recommendedName>
        <fullName evidence="2">IrrE N-terminal-like domain-containing protein</fullName>
    </recommendedName>
</protein>
<gene>
    <name evidence="1" type="ORF">S03H2_62024</name>
</gene>
<evidence type="ECO:0008006" key="2">
    <source>
        <dbReference type="Google" id="ProtNLM"/>
    </source>
</evidence>
<feature type="non-terminal residue" evidence="1">
    <location>
        <position position="173"/>
    </location>
</feature>
<evidence type="ECO:0000313" key="1">
    <source>
        <dbReference type="EMBL" id="GAH87897.1"/>
    </source>
</evidence>
<accession>X1J1P9</accession>
<dbReference type="Gene3D" id="1.10.10.2910">
    <property type="match status" value="1"/>
</dbReference>
<name>X1J1P9_9ZZZZ</name>
<organism evidence="1">
    <name type="scientific">marine sediment metagenome</name>
    <dbReference type="NCBI Taxonomy" id="412755"/>
    <lineage>
        <taxon>unclassified sequences</taxon>
        <taxon>metagenomes</taxon>
        <taxon>ecological metagenomes</taxon>
    </lineage>
</organism>
<proteinExistence type="predicted"/>
<dbReference type="AlphaFoldDB" id="X1J1P9"/>
<comment type="caution">
    <text evidence="1">The sequence shown here is derived from an EMBL/GenBank/DDBJ whole genome shotgun (WGS) entry which is preliminary data.</text>
</comment>